<dbReference type="RefSeq" id="WP_047755194.1">
    <property type="nucleotide sequence ID" value="NZ_CAJUHA010000001.1"/>
</dbReference>
<dbReference type="SUPFAM" id="SSF75169">
    <property type="entry name" value="DsrEFH-like"/>
    <property type="match status" value="1"/>
</dbReference>
<dbReference type="Gene3D" id="3.40.1260.10">
    <property type="entry name" value="DsrEFH-like"/>
    <property type="match status" value="1"/>
</dbReference>
<proteinExistence type="predicted"/>
<keyword evidence="2" id="KW-1185">Reference proteome</keyword>
<name>A0A0G2ZET6_9BACT</name>
<evidence type="ECO:0000313" key="2">
    <source>
        <dbReference type="Proteomes" id="UP000035159"/>
    </source>
</evidence>
<accession>A0A0G2ZET6</accession>
<gene>
    <name evidence="1" type="ORF">IX53_09720</name>
</gene>
<dbReference type="AlphaFoldDB" id="A0A0G2ZET6"/>
<dbReference type="OrthoDB" id="9805634at2"/>
<evidence type="ECO:0000313" key="1">
    <source>
        <dbReference type="EMBL" id="AKI98059.1"/>
    </source>
</evidence>
<reference evidence="1 2" key="1">
    <citation type="submission" date="2015-04" db="EMBL/GenBank/DDBJ databases">
        <title>Complete Genome Sequence of Kosmotoga pacifica SLHLJ1.</title>
        <authorList>
            <person name="Jiang L.J."/>
            <person name="Shao Z.Z."/>
            <person name="Jebbar M."/>
        </authorList>
    </citation>
    <scope>NUCLEOTIDE SEQUENCE [LARGE SCALE GENOMIC DNA]</scope>
    <source>
        <strain evidence="1 2">SLHLJ1</strain>
    </source>
</reference>
<dbReference type="KEGG" id="kpf:IX53_09720"/>
<dbReference type="Proteomes" id="UP000035159">
    <property type="component" value="Chromosome"/>
</dbReference>
<dbReference type="InterPro" id="IPR027396">
    <property type="entry name" value="DsrEFH-like"/>
</dbReference>
<dbReference type="PATRIC" id="fig|1330330.3.peg.1980"/>
<sequence length="110" mass="12654">MKKVVIILSTGEEEKLITGLMFAVNAIKYHWFEDVKIFLFGPAEMRVTKSERPRKLLKEIENLGGFATACKFLSDRNNISEYLIHIGLKVDYVGEPISELINNEYIPMVF</sequence>
<protein>
    <recommendedName>
        <fullName evidence="3">DsrE family protein</fullName>
    </recommendedName>
</protein>
<organism evidence="1 2">
    <name type="scientific">Kosmotoga pacifica</name>
    <dbReference type="NCBI Taxonomy" id="1330330"/>
    <lineage>
        <taxon>Bacteria</taxon>
        <taxon>Thermotogati</taxon>
        <taxon>Thermotogota</taxon>
        <taxon>Thermotogae</taxon>
        <taxon>Kosmotogales</taxon>
        <taxon>Kosmotogaceae</taxon>
        <taxon>Kosmotoga</taxon>
    </lineage>
</organism>
<dbReference type="EMBL" id="CP011232">
    <property type="protein sequence ID" value="AKI98059.1"/>
    <property type="molecule type" value="Genomic_DNA"/>
</dbReference>
<evidence type="ECO:0008006" key="3">
    <source>
        <dbReference type="Google" id="ProtNLM"/>
    </source>
</evidence>